<dbReference type="EMBL" id="JAHQCW010000054">
    <property type="protein sequence ID" value="MBU9739264.1"/>
    <property type="molecule type" value="Genomic_DNA"/>
</dbReference>
<dbReference type="Proteomes" id="UP000712157">
    <property type="component" value="Unassembled WGS sequence"/>
</dbReference>
<evidence type="ECO:0000259" key="1">
    <source>
        <dbReference type="Pfam" id="PF11738"/>
    </source>
</evidence>
<dbReference type="Pfam" id="PF13739">
    <property type="entry name" value="PdaC"/>
    <property type="match status" value="1"/>
</dbReference>
<dbReference type="InterPro" id="IPR021729">
    <property type="entry name" value="DUF3298"/>
</dbReference>
<evidence type="ECO:0000259" key="2">
    <source>
        <dbReference type="Pfam" id="PF13739"/>
    </source>
</evidence>
<feature type="domain" description="Deacetylase PdaC" evidence="2">
    <location>
        <begin position="17"/>
        <end position="115"/>
    </location>
</feature>
<proteinExistence type="predicted"/>
<gene>
    <name evidence="3" type="ORF">KTH89_22285</name>
</gene>
<comment type="caution">
    <text evidence="3">The sequence shown here is derived from an EMBL/GenBank/DDBJ whole genome shotgun (WGS) entry which is preliminary data.</text>
</comment>
<dbReference type="AlphaFoldDB" id="A0A949NGR7"/>
<keyword evidence="4" id="KW-1185">Reference proteome</keyword>
<dbReference type="Pfam" id="PF11738">
    <property type="entry name" value="DUF3298"/>
    <property type="match status" value="1"/>
</dbReference>
<organism evidence="3 4">
    <name type="scientific">Diplocloster agilis</name>
    <dbReference type="NCBI Taxonomy" id="2850323"/>
    <lineage>
        <taxon>Bacteria</taxon>
        <taxon>Bacillati</taxon>
        <taxon>Bacillota</taxon>
        <taxon>Clostridia</taxon>
        <taxon>Lachnospirales</taxon>
        <taxon>Lachnospiraceae</taxon>
        <taxon>Diplocloster</taxon>
    </lineage>
</organism>
<dbReference type="InterPro" id="IPR037126">
    <property type="entry name" value="PdaC/RsiV-like_sf"/>
</dbReference>
<dbReference type="Gene3D" id="3.90.640.20">
    <property type="entry name" value="Heat-shock cognate protein, ATPase"/>
    <property type="match status" value="1"/>
</dbReference>
<accession>A0A949NGR7</accession>
<reference evidence="3" key="1">
    <citation type="submission" date="2021-06" db="EMBL/GenBank/DDBJ databases">
        <title>Description of novel taxa of the family Lachnospiraceae.</title>
        <authorList>
            <person name="Chaplin A.V."/>
            <person name="Sokolova S.R."/>
            <person name="Pikina A.P."/>
            <person name="Korzhanova M."/>
            <person name="Belova V."/>
            <person name="Korostin D."/>
            <person name="Efimov B.A."/>
        </authorList>
    </citation>
    <scope>NUCLEOTIDE SEQUENCE</scope>
    <source>
        <strain evidence="3">ASD5720</strain>
    </source>
</reference>
<name>A0A949NGR7_9FIRM</name>
<evidence type="ECO:0000313" key="3">
    <source>
        <dbReference type="EMBL" id="MBU9739264.1"/>
    </source>
</evidence>
<protein>
    <submittedName>
        <fullName evidence="3">DUF3298 and DUF4163 domain-containing protein</fullName>
    </submittedName>
</protein>
<dbReference type="InterPro" id="IPR025303">
    <property type="entry name" value="PdaC"/>
</dbReference>
<evidence type="ECO:0000313" key="4">
    <source>
        <dbReference type="Proteomes" id="UP000712157"/>
    </source>
</evidence>
<sequence length="224" mass="26382">MQRIFDHVLEDTMKQDHTPILSYTIHYPEFTTDCNQQAAEKINRYYEQQARTLEEYCRNKLFQDAVSELEFDEKNHFPAITYEVLVEYAVTFNQRCITSLFTDQYMFTGGAHGTTIRRGDTWDFQNGSRIPVSAFYPPGADFRSCILKVVNAQIRERLKKMPGTYFDDYEKLTDENWNARDFYVTPDGLVVFFQQYEVAPYSTGMPQFFLPFEKRGRRKGCSDC</sequence>
<dbReference type="RefSeq" id="WP_238723155.1">
    <property type="nucleotide sequence ID" value="NZ_JAHQCW010000054.1"/>
</dbReference>
<dbReference type="Gene3D" id="3.30.565.40">
    <property type="entry name" value="Fervidobacterium nodosum Rt17-B1 like"/>
    <property type="match status" value="1"/>
</dbReference>
<feature type="domain" description="DUF3298" evidence="1">
    <location>
        <begin position="140"/>
        <end position="213"/>
    </location>
</feature>